<accession>U7D8R8</accession>
<dbReference type="AlphaFoldDB" id="U7D8R8"/>
<keyword evidence="1" id="KW-0472">Membrane</keyword>
<dbReference type="RefSeq" id="WP_022636990.1">
    <property type="nucleotide sequence ID" value="NZ_ASJR01000012.1"/>
</dbReference>
<reference evidence="2 3" key="1">
    <citation type="journal article" date="2013" name="Environ. Microbiol.">
        <title>Genome analysis of Chitinivibrio alkaliphilus gen. nov., sp. nov., a novel extremely haloalkaliphilic anaerobic chitinolytic bacterium from the candidate phylum Termite Group 3.</title>
        <authorList>
            <person name="Sorokin D.Y."/>
            <person name="Gumerov V.M."/>
            <person name="Rakitin A.L."/>
            <person name="Beletsky A.V."/>
            <person name="Damste J.S."/>
            <person name="Muyzer G."/>
            <person name="Mardanov A.V."/>
            <person name="Ravin N.V."/>
        </authorList>
    </citation>
    <scope>NUCLEOTIDE SEQUENCE [LARGE SCALE GENOMIC DNA]</scope>
    <source>
        <strain evidence="2 3">ACht1</strain>
    </source>
</reference>
<proteinExistence type="predicted"/>
<feature type="transmembrane region" description="Helical" evidence="1">
    <location>
        <begin position="12"/>
        <end position="32"/>
    </location>
</feature>
<evidence type="ECO:0000313" key="3">
    <source>
        <dbReference type="Proteomes" id="UP000017148"/>
    </source>
</evidence>
<name>U7D8R8_9BACT</name>
<organism evidence="2 3">
    <name type="scientific">Chitinivibrio alkaliphilus ACht1</name>
    <dbReference type="NCBI Taxonomy" id="1313304"/>
    <lineage>
        <taxon>Bacteria</taxon>
        <taxon>Pseudomonadati</taxon>
        <taxon>Fibrobacterota</taxon>
        <taxon>Chitinivibrionia</taxon>
        <taxon>Chitinivibrionales</taxon>
        <taxon>Chitinivibrionaceae</taxon>
        <taxon>Chitinivibrio</taxon>
    </lineage>
</organism>
<evidence type="ECO:0000256" key="1">
    <source>
        <dbReference type="SAM" id="Phobius"/>
    </source>
</evidence>
<feature type="transmembrane region" description="Helical" evidence="1">
    <location>
        <begin position="44"/>
        <end position="66"/>
    </location>
</feature>
<dbReference type="STRING" id="1313304.CALK_1536"/>
<feature type="transmembrane region" description="Helical" evidence="1">
    <location>
        <begin position="72"/>
        <end position="92"/>
    </location>
</feature>
<evidence type="ECO:0000313" key="2">
    <source>
        <dbReference type="EMBL" id="ERP31492.1"/>
    </source>
</evidence>
<dbReference type="Proteomes" id="UP000017148">
    <property type="component" value="Unassembled WGS sequence"/>
</dbReference>
<comment type="caution">
    <text evidence="2">The sequence shown here is derived from an EMBL/GenBank/DDBJ whole genome shotgun (WGS) entry which is preliminary data.</text>
</comment>
<dbReference type="InterPro" id="IPR023201">
    <property type="entry name" value="SecY_dom_sf"/>
</dbReference>
<dbReference type="EMBL" id="ASJR01000012">
    <property type="protein sequence ID" value="ERP31492.1"/>
    <property type="molecule type" value="Genomic_DNA"/>
</dbReference>
<protein>
    <submittedName>
        <fullName evidence="2">Uncharacterized protein</fullName>
    </submittedName>
</protein>
<keyword evidence="1" id="KW-1133">Transmembrane helix</keyword>
<dbReference type="Gene3D" id="1.10.3370.10">
    <property type="entry name" value="SecY subunit domain"/>
    <property type="match status" value="1"/>
</dbReference>
<keyword evidence="3" id="KW-1185">Reference proteome</keyword>
<gene>
    <name evidence="2" type="ORF">CALK_1536</name>
</gene>
<sequence>METLTLPLLFESLYLLSIVGIQGFLYGIAQFYKKKLDSATFTRGFLIAMVCLIAAMALNFIGTPLAQHGTSFLLAVGAILSLWNGIVLYYTMKQIRK</sequence>
<keyword evidence="1" id="KW-0812">Transmembrane</keyword>